<keyword evidence="8" id="KW-1185">Reference proteome</keyword>
<keyword evidence="3 5" id="KW-0863">Zinc-finger</keyword>
<evidence type="ECO:0000313" key="7">
    <source>
        <dbReference type="EnsemblPlants" id="OGLUM10G17550.2"/>
    </source>
</evidence>
<dbReference type="EnsemblPlants" id="OGLUM10G17550.2">
    <property type="protein sequence ID" value="OGLUM10G17550.2"/>
    <property type="gene ID" value="OGLUM10G17550"/>
</dbReference>
<dbReference type="PANTHER" id="PTHR47103:SF8">
    <property type="entry name" value="DNA-BINDING PROTEIN"/>
    <property type="match status" value="1"/>
</dbReference>
<dbReference type="Pfam" id="PF00098">
    <property type="entry name" value="zf-CCHC"/>
    <property type="match status" value="1"/>
</dbReference>
<keyword evidence="4" id="KW-0862">Zinc</keyword>
<dbReference type="SUPFAM" id="SSF57756">
    <property type="entry name" value="Retrovirus zinc finger-like domains"/>
    <property type="match status" value="1"/>
</dbReference>
<keyword evidence="1" id="KW-0479">Metal-binding</keyword>
<accession>A0A0E0BDB7</accession>
<evidence type="ECO:0000256" key="4">
    <source>
        <dbReference type="ARBA" id="ARBA00022833"/>
    </source>
</evidence>
<sequence length="140" mass="15347">MRHTGETAAVVLADFLMICATIVSVQDILLEIVQMWLFAMHVGFQGTLQQSVLPKISAGTAKNLATWLTAAQMKGYAATVASRVTLQENAVLHQCCQVGHMSRDCMAGAFMICHNCGGRGHMAYECPSGRLMDRFPPRRF</sequence>
<evidence type="ECO:0000313" key="8">
    <source>
        <dbReference type="Proteomes" id="UP000026961"/>
    </source>
</evidence>
<evidence type="ECO:0000256" key="5">
    <source>
        <dbReference type="PROSITE-ProRule" id="PRU00047"/>
    </source>
</evidence>
<proteinExistence type="predicted"/>
<protein>
    <recommendedName>
        <fullName evidence="6">CCHC-type domain-containing protein</fullName>
    </recommendedName>
</protein>
<dbReference type="SMART" id="SM00343">
    <property type="entry name" value="ZnF_C2HC"/>
    <property type="match status" value="2"/>
</dbReference>
<dbReference type="InterPro" id="IPR001878">
    <property type="entry name" value="Znf_CCHC"/>
</dbReference>
<dbReference type="Proteomes" id="UP000026961">
    <property type="component" value="Chromosome 10"/>
</dbReference>
<reference evidence="7" key="2">
    <citation type="submission" date="2018-05" db="EMBL/GenBank/DDBJ databases">
        <title>OgluRS3 (Oryza glumaepatula Reference Sequence Version 3).</title>
        <authorList>
            <person name="Zhang J."/>
            <person name="Kudrna D."/>
            <person name="Lee S."/>
            <person name="Talag J."/>
            <person name="Welchert J."/>
            <person name="Wing R.A."/>
        </authorList>
    </citation>
    <scope>NUCLEOTIDE SEQUENCE [LARGE SCALE GENOMIC DNA]</scope>
</reference>
<dbReference type="Gramene" id="OGLUM10G17550.2">
    <property type="protein sequence ID" value="OGLUM10G17550.2"/>
    <property type="gene ID" value="OGLUM10G17550"/>
</dbReference>
<evidence type="ECO:0000256" key="1">
    <source>
        <dbReference type="ARBA" id="ARBA00022723"/>
    </source>
</evidence>
<dbReference type="PANTHER" id="PTHR47103">
    <property type="entry name" value="DNA-BINDING PROTEIN"/>
    <property type="match status" value="1"/>
</dbReference>
<dbReference type="GO" id="GO:0003676">
    <property type="term" value="F:nucleic acid binding"/>
    <property type="evidence" value="ECO:0007669"/>
    <property type="project" value="InterPro"/>
</dbReference>
<feature type="domain" description="CCHC-type" evidence="6">
    <location>
        <begin position="113"/>
        <end position="128"/>
    </location>
</feature>
<evidence type="ECO:0000256" key="2">
    <source>
        <dbReference type="ARBA" id="ARBA00022737"/>
    </source>
</evidence>
<evidence type="ECO:0000256" key="3">
    <source>
        <dbReference type="ARBA" id="ARBA00022771"/>
    </source>
</evidence>
<name>A0A0E0BDB7_9ORYZ</name>
<dbReference type="InterPro" id="IPR036875">
    <property type="entry name" value="Znf_CCHC_sf"/>
</dbReference>
<keyword evidence="2" id="KW-0677">Repeat</keyword>
<dbReference type="AlphaFoldDB" id="A0A0E0BDB7"/>
<reference evidence="7" key="1">
    <citation type="submission" date="2015-04" db="UniProtKB">
        <authorList>
            <consortium name="EnsemblPlants"/>
        </authorList>
    </citation>
    <scope>IDENTIFICATION</scope>
</reference>
<dbReference type="PROSITE" id="PS50158">
    <property type="entry name" value="ZF_CCHC"/>
    <property type="match status" value="1"/>
</dbReference>
<dbReference type="GO" id="GO:0008270">
    <property type="term" value="F:zinc ion binding"/>
    <property type="evidence" value="ECO:0007669"/>
    <property type="project" value="UniProtKB-KW"/>
</dbReference>
<dbReference type="Gene3D" id="4.10.60.10">
    <property type="entry name" value="Zinc finger, CCHC-type"/>
    <property type="match status" value="1"/>
</dbReference>
<organism evidence="7">
    <name type="scientific">Oryza glumipatula</name>
    <dbReference type="NCBI Taxonomy" id="40148"/>
    <lineage>
        <taxon>Eukaryota</taxon>
        <taxon>Viridiplantae</taxon>
        <taxon>Streptophyta</taxon>
        <taxon>Embryophyta</taxon>
        <taxon>Tracheophyta</taxon>
        <taxon>Spermatophyta</taxon>
        <taxon>Magnoliopsida</taxon>
        <taxon>Liliopsida</taxon>
        <taxon>Poales</taxon>
        <taxon>Poaceae</taxon>
        <taxon>BOP clade</taxon>
        <taxon>Oryzoideae</taxon>
        <taxon>Oryzeae</taxon>
        <taxon>Oryzinae</taxon>
        <taxon>Oryza</taxon>
    </lineage>
</organism>
<evidence type="ECO:0000259" key="6">
    <source>
        <dbReference type="PROSITE" id="PS50158"/>
    </source>
</evidence>